<feature type="transmembrane region" description="Helical" evidence="5">
    <location>
        <begin position="65"/>
        <end position="82"/>
    </location>
</feature>
<keyword evidence="2 5" id="KW-0812">Transmembrane</keyword>
<dbReference type="CDD" id="cd07042">
    <property type="entry name" value="STAS_SulP_like_sulfate_transporter"/>
    <property type="match status" value="1"/>
</dbReference>
<comment type="caution">
    <text evidence="7">The sequence shown here is derived from an EMBL/GenBank/DDBJ whole genome shotgun (WGS) entry which is preliminary data.</text>
</comment>
<dbReference type="GO" id="GO:0055085">
    <property type="term" value="P:transmembrane transport"/>
    <property type="evidence" value="ECO:0007669"/>
    <property type="project" value="InterPro"/>
</dbReference>
<accession>A0A919ILG1</accession>
<dbReference type="Proteomes" id="UP000619479">
    <property type="component" value="Unassembled WGS sequence"/>
</dbReference>
<name>A0A919ILG1_9ACTN</name>
<reference evidence="7" key="1">
    <citation type="submission" date="2021-01" db="EMBL/GenBank/DDBJ databases">
        <title>Whole genome shotgun sequence of Actinoplanes cyaneus NBRC 14990.</title>
        <authorList>
            <person name="Komaki H."/>
            <person name="Tamura T."/>
        </authorList>
    </citation>
    <scope>NUCLEOTIDE SEQUENCE</scope>
    <source>
        <strain evidence="7">NBRC 14990</strain>
    </source>
</reference>
<keyword evidence="4 5" id="KW-0472">Membrane</keyword>
<evidence type="ECO:0000256" key="2">
    <source>
        <dbReference type="ARBA" id="ARBA00022692"/>
    </source>
</evidence>
<protein>
    <submittedName>
        <fullName evidence="7">Transporter</fullName>
    </submittedName>
</protein>
<sequence>MRLPSGYGRDLIAGTVLTTLLVPQGMAYAELAGLPAITGLYTSILCLLAYAVVGPSKVLVLGPDSSLGPMIAAVILPMVVAGDDPGRAVALASMLALMTGVLLTVASVAKLGFVADLLSRPTQLGYINGLALTILIGQLPKLFGFSVDADGLFAETAGFVRGVADGETVPAALAIGAAGLLLILLLRRYAPKIPGILVVVVASILAVSVFDLADRGVQVVGTLPRGLPPFTLPSAGWDDLGLLAAGALGITLVSVTDTISTASTFAARSGQEVRGNREMLGIGSANLAVAFFQGFPVSTSGSRTAVAAQAGARSQLTGVAGAALIALMLVLAPGLLRNLPQPILAAVVIAASLSLADAAGARRLWRQRRVEFSLAVAAFLGVALLGVLPGIAVAVGFSVLNVFRRTWWPYWTVLGRPAGVNGYHDMTSYPEAEQIPGIVIFRFDAPLIFANARTFREEVRALARAEPKPRFIVVAAEPITDVDTTAADMLEDLDAELNAAGISLVFAELKTPVRQKIDRYKLTRSIDPAHFFPTVEDAASALRGGGPTRVGPPPG</sequence>
<feature type="transmembrane region" description="Helical" evidence="5">
    <location>
        <begin position="193"/>
        <end position="213"/>
    </location>
</feature>
<dbReference type="RefSeq" id="WP_239174947.1">
    <property type="nucleotide sequence ID" value="NZ_BAAAUC010000003.1"/>
</dbReference>
<keyword evidence="3 5" id="KW-1133">Transmembrane helix</keyword>
<feature type="transmembrane region" description="Helical" evidence="5">
    <location>
        <begin position="279"/>
        <end position="296"/>
    </location>
</feature>
<feature type="transmembrane region" description="Helical" evidence="5">
    <location>
        <begin position="240"/>
        <end position="267"/>
    </location>
</feature>
<dbReference type="SUPFAM" id="SSF52091">
    <property type="entry name" value="SpoIIaa-like"/>
    <property type="match status" value="1"/>
</dbReference>
<dbReference type="PANTHER" id="PTHR11814">
    <property type="entry name" value="SULFATE TRANSPORTER"/>
    <property type="match status" value="1"/>
</dbReference>
<gene>
    <name evidence="7" type="ORF">Acy02nite_34740</name>
</gene>
<dbReference type="InterPro" id="IPR011547">
    <property type="entry name" value="SLC26A/SulP_dom"/>
</dbReference>
<feature type="transmembrane region" description="Helical" evidence="5">
    <location>
        <begin position="37"/>
        <end position="53"/>
    </location>
</feature>
<dbReference type="Gene3D" id="3.30.750.24">
    <property type="entry name" value="STAS domain"/>
    <property type="match status" value="1"/>
</dbReference>
<evidence type="ECO:0000256" key="1">
    <source>
        <dbReference type="ARBA" id="ARBA00004141"/>
    </source>
</evidence>
<dbReference type="InterPro" id="IPR001902">
    <property type="entry name" value="SLC26A/SulP_fam"/>
</dbReference>
<feature type="transmembrane region" description="Helical" evidence="5">
    <location>
        <begin position="316"/>
        <end position="336"/>
    </location>
</feature>
<feature type="transmembrane region" description="Helical" evidence="5">
    <location>
        <begin position="168"/>
        <end position="186"/>
    </location>
</feature>
<dbReference type="InterPro" id="IPR002645">
    <property type="entry name" value="STAS_dom"/>
</dbReference>
<dbReference type="AlphaFoldDB" id="A0A919ILG1"/>
<evidence type="ECO:0000256" key="5">
    <source>
        <dbReference type="SAM" id="Phobius"/>
    </source>
</evidence>
<feature type="transmembrane region" description="Helical" evidence="5">
    <location>
        <begin position="343"/>
        <end position="360"/>
    </location>
</feature>
<dbReference type="PROSITE" id="PS50801">
    <property type="entry name" value="STAS"/>
    <property type="match status" value="1"/>
</dbReference>
<feature type="transmembrane region" description="Helical" evidence="5">
    <location>
        <begin position="125"/>
        <end position="143"/>
    </location>
</feature>
<keyword evidence="8" id="KW-1185">Reference proteome</keyword>
<dbReference type="EMBL" id="BOMH01000027">
    <property type="protein sequence ID" value="GID65593.1"/>
    <property type="molecule type" value="Genomic_DNA"/>
</dbReference>
<feature type="domain" description="STAS" evidence="6">
    <location>
        <begin position="428"/>
        <end position="542"/>
    </location>
</feature>
<evidence type="ECO:0000256" key="4">
    <source>
        <dbReference type="ARBA" id="ARBA00023136"/>
    </source>
</evidence>
<dbReference type="InterPro" id="IPR036513">
    <property type="entry name" value="STAS_dom_sf"/>
</dbReference>
<evidence type="ECO:0000313" key="8">
    <source>
        <dbReference type="Proteomes" id="UP000619479"/>
    </source>
</evidence>
<proteinExistence type="predicted"/>
<organism evidence="7 8">
    <name type="scientific">Actinoplanes cyaneus</name>
    <dbReference type="NCBI Taxonomy" id="52696"/>
    <lineage>
        <taxon>Bacteria</taxon>
        <taxon>Bacillati</taxon>
        <taxon>Actinomycetota</taxon>
        <taxon>Actinomycetes</taxon>
        <taxon>Micromonosporales</taxon>
        <taxon>Micromonosporaceae</taxon>
        <taxon>Actinoplanes</taxon>
    </lineage>
</organism>
<comment type="subcellular location">
    <subcellularLocation>
        <location evidence="1">Membrane</location>
        <topology evidence="1">Multi-pass membrane protein</topology>
    </subcellularLocation>
</comment>
<dbReference type="GO" id="GO:0016020">
    <property type="term" value="C:membrane"/>
    <property type="evidence" value="ECO:0007669"/>
    <property type="project" value="UniProtKB-SubCell"/>
</dbReference>
<evidence type="ECO:0000259" key="6">
    <source>
        <dbReference type="PROSITE" id="PS50801"/>
    </source>
</evidence>
<dbReference type="NCBIfam" id="TIGR00815">
    <property type="entry name" value="sulP"/>
    <property type="match status" value="1"/>
</dbReference>
<evidence type="ECO:0000313" key="7">
    <source>
        <dbReference type="EMBL" id="GID65593.1"/>
    </source>
</evidence>
<evidence type="ECO:0000256" key="3">
    <source>
        <dbReference type="ARBA" id="ARBA00022989"/>
    </source>
</evidence>
<feature type="transmembrane region" description="Helical" evidence="5">
    <location>
        <begin position="88"/>
        <end position="113"/>
    </location>
</feature>
<feature type="transmembrane region" description="Helical" evidence="5">
    <location>
        <begin position="372"/>
        <end position="400"/>
    </location>
</feature>
<dbReference type="Pfam" id="PF01740">
    <property type="entry name" value="STAS"/>
    <property type="match status" value="1"/>
</dbReference>
<dbReference type="Pfam" id="PF00916">
    <property type="entry name" value="Sulfate_transp"/>
    <property type="match status" value="1"/>
</dbReference>